<dbReference type="OrthoDB" id="3340390at2759"/>
<evidence type="ECO:0000256" key="3">
    <source>
        <dbReference type="ARBA" id="ARBA00022691"/>
    </source>
</evidence>
<keyword evidence="2" id="KW-0808">Transferase</keyword>
<dbReference type="PIRSF" id="PIRSF005739">
    <property type="entry name" value="O-mtase"/>
    <property type="match status" value="1"/>
</dbReference>
<evidence type="ECO:0000256" key="4">
    <source>
        <dbReference type="PIRSR" id="PIRSR005739-1"/>
    </source>
</evidence>
<evidence type="ECO:0000256" key="1">
    <source>
        <dbReference type="ARBA" id="ARBA00022603"/>
    </source>
</evidence>
<evidence type="ECO:0000259" key="6">
    <source>
        <dbReference type="Pfam" id="PF08100"/>
    </source>
</evidence>
<dbReference type="Proteomes" id="UP000800093">
    <property type="component" value="Unassembled WGS sequence"/>
</dbReference>
<gene>
    <name evidence="7" type="ORF">CC78DRAFT_517672</name>
</gene>
<evidence type="ECO:0000259" key="5">
    <source>
        <dbReference type="Pfam" id="PF00891"/>
    </source>
</evidence>
<dbReference type="EMBL" id="ML986620">
    <property type="protein sequence ID" value="KAF2264003.1"/>
    <property type="molecule type" value="Genomic_DNA"/>
</dbReference>
<proteinExistence type="predicted"/>
<evidence type="ECO:0000256" key="2">
    <source>
        <dbReference type="ARBA" id="ARBA00022679"/>
    </source>
</evidence>
<feature type="domain" description="O-methyltransferase C-terminal" evidence="5">
    <location>
        <begin position="168"/>
        <end position="371"/>
    </location>
</feature>
<keyword evidence="1" id="KW-0489">Methyltransferase</keyword>
<feature type="domain" description="O-methyltransferase dimerisation" evidence="6">
    <location>
        <begin position="62"/>
        <end position="125"/>
    </location>
</feature>
<reference evidence="8" key="1">
    <citation type="journal article" date="2020" name="Stud. Mycol.">
        <title>101 Dothideomycetes genomes: A test case for predicting lifestyles and emergence of pathogens.</title>
        <authorList>
            <person name="Haridas S."/>
            <person name="Albert R."/>
            <person name="Binder M."/>
            <person name="Bloem J."/>
            <person name="LaButti K."/>
            <person name="Salamov A."/>
            <person name="Andreopoulos B."/>
            <person name="Baker S."/>
            <person name="Barry K."/>
            <person name="Bills G."/>
            <person name="Bluhm B."/>
            <person name="Cannon C."/>
            <person name="Castanera R."/>
            <person name="Culley D."/>
            <person name="Daum C."/>
            <person name="Ezra D."/>
            <person name="Gonzalez J."/>
            <person name="Henrissat B."/>
            <person name="Kuo A."/>
            <person name="Liang C."/>
            <person name="Lipzen A."/>
            <person name="Lutzoni F."/>
            <person name="Magnuson J."/>
            <person name="Mondo S."/>
            <person name="Nolan M."/>
            <person name="Ohm R."/>
            <person name="Pangilinan J."/>
            <person name="Park H.-J."/>
            <person name="Ramirez L."/>
            <person name="Alfaro M."/>
            <person name="Sun H."/>
            <person name="Tritt A."/>
            <person name="Yoshinaga Y."/>
            <person name="Zwiers L.-H."/>
            <person name="Turgeon B."/>
            <person name="Goodwin S."/>
            <person name="Spatafora J."/>
            <person name="Crous P."/>
            <person name="Grigoriev I."/>
        </authorList>
    </citation>
    <scope>NUCLEOTIDE SEQUENCE [LARGE SCALE GENOMIC DNA]</scope>
    <source>
        <strain evidence="8">CBS 304.66</strain>
    </source>
</reference>
<accession>A0A9P4KAC1</accession>
<evidence type="ECO:0000313" key="8">
    <source>
        <dbReference type="Proteomes" id="UP000800093"/>
    </source>
</evidence>
<dbReference type="Pfam" id="PF00891">
    <property type="entry name" value="Methyltransf_2"/>
    <property type="match status" value="1"/>
</dbReference>
<dbReference type="GO" id="GO:0032259">
    <property type="term" value="P:methylation"/>
    <property type="evidence" value="ECO:0007669"/>
    <property type="project" value="UniProtKB-KW"/>
</dbReference>
<comment type="caution">
    <text evidence="7">The sequence shown here is derived from an EMBL/GenBank/DDBJ whole genome shotgun (WGS) entry which is preliminary data.</text>
</comment>
<dbReference type="PROSITE" id="PS51683">
    <property type="entry name" value="SAM_OMT_II"/>
    <property type="match status" value="1"/>
</dbReference>
<evidence type="ECO:0000313" key="7">
    <source>
        <dbReference type="EMBL" id="KAF2264003.1"/>
    </source>
</evidence>
<dbReference type="InterPro" id="IPR016461">
    <property type="entry name" value="COMT-like"/>
</dbReference>
<dbReference type="Gene3D" id="1.10.10.10">
    <property type="entry name" value="Winged helix-like DNA-binding domain superfamily/Winged helix DNA-binding domain"/>
    <property type="match status" value="1"/>
</dbReference>
<protein>
    <submittedName>
        <fullName evidence="7">O-methyltransferase</fullName>
    </submittedName>
</protein>
<organism evidence="7 8">
    <name type="scientific">Lojkania enalia</name>
    <dbReference type="NCBI Taxonomy" id="147567"/>
    <lineage>
        <taxon>Eukaryota</taxon>
        <taxon>Fungi</taxon>
        <taxon>Dikarya</taxon>
        <taxon>Ascomycota</taxon>
        <taxon>Pezizomycotina</taxon>
        <taxon>Dothideomycetes</taxon>
        <taxon>Pleosporomycetidae</taxon>
        <taxon>Pleosporales</taxon>
        <taxon>Pleosporales incertae sedis</taxon>
        <taxon>Lojkania</taxon>
    </lineage>
</organism>
<feature type="active site" description="Proton acceptor" evidence="4">
    <location>
        <position position="301"/>
    </location>
</feature>
<dbReference type="PANTHER" id="PTHR43712">
    <property type="entry name" value="PUTATIVE (AFU_ORTHOLOGUE AFUA_4G14580)-RELATED"/>
    <property type="match status" value="1"/>
</dbReference>
<dbReference type="GO" id="GO:0008171">
    <property type="term" value="F:O-methyltransferase activity"/>
    <property type="evidence" value="ECO:0007669"/>
    <property type="project" value="InterPro"/>
</dbReference>
<dbReference type="AlphaFoldDB" id="A0A9P4KAC1"/>
<dbReference type="SUPFAM" id="SSF46785">
    <property type="entry name" value="Winged helix' DNA-binding domain"/>
    <property type="match status" value="1"/>
</dbReference>
<dbReference type="InterPro" id="IPR029063">
    <property type="entry name" value="SAM-dependent_MTases_sf"/>
</dbReference>
<name>A0A9P4KAC1_9PLEO</name>
<keyword evidence="3" id="KW-0949">S-adenosyl-L-methionine</keyword>
<dbReference type="SUPFAM" id="SSF53335">
    <property type="entry name" value="S-adenosyl-L-methionine-dependent methyltransferases"/>
    <property type="match status" value="1"/>
</dbReference>
<dbReference type="InterPro" id="IPR036390">
    <property type="entry name" value="WH_DNA-bd_sf"/>
</dbReference>
<keyword evidence="8" id="KW-1185">Reference proteome</keyword>
<dbReference type="Pfam" id="PF08100">
    <property type="entry name" value="Dimerisation"/>
    <property type="match status" value="1"/>
</dbReference>
<dbReference type="InterPro" id="IPR012967">
    <property type="entry name" value="COMT_dimerisation"/>
</dbReference>
<dbReference type="PANTHER" id="PTHR43712:SF1">
    <property type="entry name" value="HYPOTHETICAL O-METHYLTRANSFERASE (EUROFUNG)-RELATED"/>
    <property type="match status" value="1"/>
</dbReference>
<dbReference type="GO" id="GO:0046983">
    <property type="term" value="F:protein dimerization activity"/>
    <property type="evidence" value="ECO:0007669"/>
    <property type="project" value="InterPro"/>
</dbReference>
<sequence length="393" mass="44294">MSSEAISIIDQLSALSKQPTFGSDTATQEHALYLTQLLSNKLRKPVDAAIELSFYPTFALAARLAVDLKLFNLITASPMPMSAAGLAAASGGPIKLIVRLLRPLAALGFVQEVAENTWTSTPITEAMSIPAIQAGHKHQWDQGNNVMAKMPMYFREKGFHQPEDATNGPFQYAFGTDKDPFSYWYEIPEALDVFNTFMTGNRGSRPSWVEWWPVEKEIFESMDDDENEVLLVDVGGGRGHDVHAFKNKFPDRKGRLVVEDLPAVIDDIKDLDERIERVKYDFLTPQPIKGARMYYFHFIMHDWSDDGCTKILSQIVPAMKKGYSKLLLSEFILPNQKCTLFKAGFDIEMMAMHCGQERTQNQWTTLLERVGLKVIKFWIPESGGEGIIEAELM</sequence>
<dbReference type="InterPro" id="IPR036388">
    <property type="entry name" value="WH-like_DNA-bd_sf"/>
</dbReference>
<dbReference type="InterPro" id="IPR001077">
    <property type="entry name" value="COMT_C"/>
</dbReference>
<dbReference type="Gene3D" id="3.40.50.150">
    <property type="entry name" value="Vaccinia Virus protein VP39"/>
    <property type="match status" value="1"/>
</dbReference>